<dbReference type="Ensembl" id="ENSCMIT00000015604.1">
    <property type="protein sequence ID" value="ENSCMIP00000015285.1"/>
    <property type="gene ID" value="ENSCMIG00000007476.1"/>
</dbReference>
<dbReference type="PRINTS" id="PR01415">
    <property type="entry name" value="ANKYRIN"/>
</dbReference>
<feature type="region of interest" description="Disordered" evidence="5">
    <location>
        <begin position="1300"/>
        <end position="1319"/>
    </location>
</feature>
<organism evidence="9 10">
    <name type="scientific">Callorhinchus milii</name>
    <name type="common">Ghost shark</name>
    <dbReference type="NCBI Taxonomy" id="7868"/>
    <lineage>
        <taxon>Eukaryota</taxon>
        <taxon>Metazoa</taxon>
        <taxon>Chordata</taxon>
        <taxon>Craniata</taxon>
        <taxon>Vertebrata</taxon>
        <taxon>Chondrichthyes</taxon>
        <taxon>Holocephali</taxon>
        <taxon>Chimaeriformes</taxon>
        <taxon>Callorhinchidae</taxon>
        <taxon>Callorhinchus</taxon>
    </lineage>
</organism>
<feature type="compositionally biased region" description="Polar residues" evidence="5">
    <location>
        <begin position="1098"/>
        <end position="1116"/>
    </location>
</feature>
<feature type="domain" description="TANC1/2-like AAA+ ATPase lid" evidence="7">
    <location>
        <begin position="237"/>
        <end position="321"/>
    </location>
</feature>
<dbReference type="RefSeq" id="XP_007897161.1">
    <property type="nucleotide sequence ID" value="XM_007898970.2"/>
</dbReference>
<evidence type="ECO:0000259" key="7">
    <source>
        <dbReference type="Pfam" id="PF25520"/>
    </source>
</evidence>
<feature type="region of interest" description="Disordered" evidence="5">
    <location>
        <begin position="1090"/>
        <end position="1289"/>
    </location>
</feature>
<dbReference type="PANTHER" id="PTHR23206:SF7">
    <property type="entry name" value="PROTEIN KINASE DOMAIN-CONTAINING PROTEIN"/>
    <property type="match status" value="1"/>
</dbReference>
<dbReference type="STRING" id="7868.ENSCMIP00000015285"/>
<dbReference type="PROSITE" id="PS50297">
    <property type="entry name" value="ANK_REP_REGION"/>
    <property type="match status" value="15"/>
</dbReference>
<dbReference type="PROSITE" id="PS50088">
    <property type="entry name" value="ANK_REPEAT"/>
    <property type="match status" value="16"/>
</dbReference>
<feature type="repeat" description="ANK" evidence="4">
    <location>
        <begin position="960"/>
        <end position="992"/>
    </location>
</feature>
<dbReference type="GO" id="GO:0005737">
    <property type="term" value="C:cytoplasm"/>
    <property type="evidence" value="ECO:0007669"/>
    <property type="project" value="TreeGrafter"/>
</dbReference>
<dbReference type="Proteomes" id="UP000314986">
    <property type="component" value="Unassembled WGS sequence"/>
</dbReference>
<dbReference type="SUPFAM" id="SSF48403">
    <property type="entry name" value="Ankyrin repeat"/>
    <property type="match status" value="2"/>
</dbReference>
<feature type="repeat" description="ANK" evidence="4">
    <location>
        <begin position="526"/>
        <end position="558"/>
    </location>
</feature>
<reference evidence="10" key="1">
    <citation type="journal article" date="2006" name="Science">
        <title>Ancient noncoding elements conserved in the human genome.</title>
        <authorList>
            <person name="Venkatesh B."/>
            <person name="Kirkness E.F."/>
            <person name="Loh Y.H."/>
            <person name="Halpern A.L."/>
            <person name="Lee A.P."/>
            <person name="Johnson J."/>
            <person name="Dandona N."/>
            <person name="Viswanathan L.D."/>
            <person name="Tay A."/>
            <person name="Venter J.C."/>
            <person name="Strausberg R.L."/>
            <person name="Brenner S."/>
        </authorList>
    </citation>
    <scope>NUCLEOTIDE SEQUENCE [LARGE SCALE GENOMIC DNA]</scope>
</reference>
<dbReference type="GeneID" id="103182113"/>
<dbReference type="Gene3D" id="1.25.40.20">
    <property type="entry name" value="Ankyrin repeat-containing domain"/>
    <property type="match status" value="5"/>
</dbReference>
<feature type="repeat" description="ANK" evidence="4">
    <location>
        <begin position="1026"/>
        <end position="1058"/>
    </location>
</feature>
<accession>A0A4W3HIZ7</accession>
<reference evidence="9" key="4">
    <citation type="submission" date="2025-08" db="UniProtKB">
        <authorList>
            <consortium name="Ensembl"/>
        </authorList>
    </citation>
    <scope>IDENTIFICATION</scope>
</reference>
<feature type="repeat" description="ANK" evidence="4">
    <location>
        <begin position="828"/>
        <end position="860"/>
    </location>
</feature>
<feature type="compositionally biased region" description="Low complexity" evidence="5">
    <location>
        <begin position="29"/>
        <end position="47"/>
    </location>
</feature>
<evidence type="ECO:0000313" key="9">
    <source>
        <dbReference type="Ensembl" id="ENSCMIP00000015285.1"/>
    </source>
</evidence>
<reference evidence="10" key="2">
    <citation type="journal article" date="2007" name="PLoS Biol.">
        <title>Survey sequencing and comparative analysis of the elephant shark (Callorhinchus milii) genome.</title>
        <authorList>
            <person name="Venkatesh B."/>
            <person name="Kirkness E.F."/>
            <person name="Loh Y.H."/>
            <person name="Halpern A.L."/>
            <person name="Lee A.P."/>
            <person name="Johnson J."/>
            <person name="Dandona N."/>
            <person name="Viswanathan L.D."/>
            <person name="Tay A."/>
            <person name="Venter J.C."/>
            <person name="Strausberg R.L."/>
            <person name="Brenner S."/>
        </authorList>
    </citation>
    <scope>NUCLEOTIDE SEQUENCE [LARGE SCALE GENOMIC DNA]</scope>
</reference>
<proteinExistence type="predicted"/>
<feature type="repeat" description="ANK" evidence="4">
    <location>
        <begin position="691"/>
        <end position="728"/>
    </location>
</feature>
<dbReference type="GO" id="GO:0045087">
    <property type="term" value="P:innate immune response"/>
    <property type="evidence" value="ECO:0007669"/>
    <property type="project" value="TreeGrafter"/>
</dbReference>
<dbReference type="InterPro" id="IPR036770">
    <property type="entry name" value="Ankyrin_rpt-contain_sf"/>
</dbReference>
<evidence type="ECO:0000256" key="3">
    <source>
        <dbReference type="ARBA" id="ARBA00023043"/>
    </source>
</evidence>
<gene>
    <name evidence="9" type="primary">LOC103182113</name>
</gene>
<feature type="compositionally biased region" description="Polar residues" evidence="5">
    <location>
        <begin position="1303"/>
        <end position="1319"/>
    </location>
</feature>
<evidence type="ECO:0000256" key="5">
    <source>
        <dbReference type="SAM" id="MobiDB-lite"/>
    </source>
</evidence>
<dbReference type="InterPro" id="IPR051631">
    <property type="entry name" value="Ankyrin-KH/SAM_domain"/>
</dbReference>
<feature type="domain" description="Nephrocystin 3-like N-terminal" evidence="6">
    <location>
        <begin position="58"/>
        <end position="202"/>
    </location>
</feature>
<dbReference type="InterPro" id="IPR058056">
    <property type="entry name" value="WH_TANC1/2"/>
</dbReference>
<name>A0A4W3HIZ7_CALMI</name>
<protein>
    <submittedName>
        <fullName evidence="9">Ankyrin repeat domain containing 50</fullName>
    </submittedName>
</protein>
<feature type="compositionally biased region" description="Polar residues" evidence="5">
    <location>
        <begin position="1262"/>
        <end position="1286"/>
    </location>
</feature>
<dbReference type="InterPro" id="IPR056884">
    <property type="entry name" value="NPHP3-like_N"/>
</dbReference>
<keyword evidence="2" id="KW-0677">Repeat</keyword>
<keyword evidence="3 4" id="KW-0040">ANK repeat</keyword>
<feature type="repeat" description="ANK" evidence="4">
    <location>
        <begin position="894"/>
        <end position="926"/>
    </location>
</feature>
<dbReference type="Pfam" id="PF13637">
    <property type="entry name" value="Ank_4"/>
    <property type="match status" value="1"/>
</dbReference>
<feature type="repeat" description="ANK" evidence="4">
    <location>
        <begin position="795"/>
        <end position="827"/>
    </location>
</feature>
<dbReference type="InParanoid" id="A0A4W3HIZ7"/>
<feature type="domain" description="TANC1/2-like winged helix" evidence="8">
    <location>
        <begin position="322"/>
        <end position="446"/>
    </location>
</feature>
<evidence type="ECO:0000256" key="4">
    <source>
        <dbReference type="PROSITE-ProRule" id="PRU00023"/>
    </source>
</evidence>
<dbReference type="GeneTree" id="ENSGT00940000155116"/>
<dbReference type="Pfam" id="PF00023">
    <property type="entry name" value="Ank"/>
    <property type="match status" value="2"/>
</dbReference>
<feature type="repeat" description="ANK" evidence="4">
    <location>
        <begin position="592"/>
        <end position="624"/>
    </location>
</feature>
<dbReference type="KEGG" id="cmk:103182113"/>
<dbReference type="InterPro" id="IPR058018">
    <property type="entry name" value="AAA_lid_TANC1/2"/>
</dbReference>
<evidence type="ECO:0000256" key="2">
    <source>
        <dbReference type="ARBA" id="ARBA00022737"/>
    </source>
</evidence>
<evidence type="ECO:0000259" key="8">
    <source>
        <dbReference type="Pfam" id="PF25521"/>
    </source>
</evidence>
<dbReference type="SUPFAM" id="SSF52540">
    <property type="entry name" value="P-loop containing nucleoside triphosphate hydrolases"/>
    <property type="match status" value="1"/>
</dbReference>
<feature type="repeat" description="ANK" evidence="4">
    <location>
        <begin position="861"/>
        <end position="893"/>
    </location>
</feature>
<feature type="compositionally biased region" description="Low complexity" evidence="5">
    <location>
        <begin position="1162"/>
        <end position="1188"/>
    </location>
</feature>
<dbReference type="OMA" id="CKIMVPS"/>
<dbReference type="InterPro" id="IPR027417">
    <property type="entry name" value="P-loop_NTPase"/>
</dbReference>
<reference evidence="9" key="5">
    <citation type="submission" date="2025-09" db="UniProtKB">
        <authorList>
            <consortium name="Ensembl"/>
        </authorList>
    </citation>
    <scope>IDENTIFICATION</scope>
</reference>
<dbReference type="Pfam" id="PF25520">
    <property type="entry name" value="AAA_lid_TANC1"/>
    <property type="match status" value="1"/>
</dbReference>
<feature type="repeat" description="ANK" evidence="4">
    <location>
        <begin position="762"/>
        <end position="794"/>
    </location>
</feature>
<dbReference type="FunCoup" id="A0A4W3HIZ7">
    <property type="interactions" value="295"/>
</dbReference>
<dbReference type="PANTHER" id="PTHR23206">
    <property type="entry name" value="MASK PROTEIN"/>
    <property type="match status" value="1"/>
</dbReference>
<feature type="repeat" description="ANK" evidence="4">
    <location>
        <begin position="729"/>
        <end position="761"/>
    </location>
</feature>
<dbReference type="Pfam" id="PF25521">
    <property type="entry name" value="WHD_TANC1"/>
    <property type="match status" value="1"/>
</dbReference>
<dbReference type="InterPro" id="IPR002110">
    <property type="entry name" value="Ankyrin_rpt"/>
</dbReference>
<feature type="repeat" description="ANK" evidence="4">
    <location>
        <begin position="1059"/>
        <end position="1085"/>
    </location>
</feature>
<reference evidence="10" key="3">
    <citation type="journal article" date="2014" name="Nature">
        <title>Elephant shark genome provides unique insights into gnathostome evolution.</title>
        <authorList>
            <consortium name="International Elephant Shark Genome Sequencing Consortium"/>
            <person name="Venkatesh B."/>
            <person name="Lee A.P."/>
            <person name="Ravi V."/>
            <person name="Maurya A.K."/>
            <person name="Lian M.M."/>
            <person name="Swann J.B."/>
            <person name="Ohta Y."/>
            <person name="Flajnik M.F."/>
            <person name="Sutoh Y."/>
            <person name="Kasahara M."/>
            <person name="Hoon S."/>
            <person name="Gangu V."/>
            <person name="Roy S.W."/>
            <person name="Irimia M."/>
            <person name="Korzh V."/>
            <person name="Kondrychyn I."/>
            <person name="Lim Z.W."/>
            <person name="Tay B.H."/>
            <person name="Tohari S."/>
            <person name="Kong K.W."/>
            <person name="Ho S."/>
            <person name="Lorente-Galdos B."/>
            <person name="Quilez J."/>
            <person name="Marques-Bonet T."/>
            <person name="Raney B.J."/>
            <person name="Ingham P.W."/>
            <person name="Tay A."/>
            <person name="Hillier L.W."/>
            <person name="Minx P."/>
            <person name="Boehm T."/>
            <person name="Wilson R.K."/>
            <person name="Brenner S."/>
            <person name="Warren W.C."/>
        </authorList>
    </citation>
    <scope>NUCLEOTIDE SEQUENCE [LARGE SCALE GENOMIC DNA]</scope>
</reference>
<evidence type="ECO:0000313" key="10">
    <source>
        <dbReference type="Proteomes" id="UP000314986"/>
    </source>
</evidence>
<keyword evidence="10" id="KW-1185">Reference proteome</keyword>
<keyword evidence="1" id="KW-0597">Phosphoprotein</keyword>
<dbReference type="OrthoDB" id="427518at2759"/>
<evidence type="ECO:0000256" key="1">
    <source>
        <dbReference type="ARBA" id="ARBA00022553"/>
    </source>
</evidence>
<dbReference type="Pfam" id="PF24883">
    <property type="entry name" value="NPHP3_N"/>
    <property type="match status" value="1"/>
</dbReference>
<feature type="compositionally biased region" description="Polar residues" evidence="5">
    <location>
        <begin position="1140"/>
        <end position="1155"/>
    </location>
</feature>
<sequence>MSQSLLQGKRFFCREWVFHKLQHCLQEKNSSSSKAPSNSNPNPSGKSPAGGLGGVLMIGGPGSGKTALCSELLWPTCPQLVQRGLQRQALAYHFCQAHDSDTLCVGNFIRSLVSQLRASHLLQGYEERLREAALHSALQPGECERNPAEAFKRCVLLPLLGIKPPSQNLFLVVDSIDEGWNCTDGEQRQTGLTQTIAEILASHHEFFPPWLLLICSARKQSKAVTKLFTGFRKISLDDLRKAYIVKDVQQYILYRLDQEEALRQHLTKETAEMLNQLHIKSSGCFLYLERVLDGVVESFIMLREIRDIPGTLNGLYLWLCQRLFVRKQFAKVQPILNVILAACRPLTILELYHAVWTKNMSLTMEEFQRKLDILSKVLRDGLGNTKILFHYSFAEWLLDVKHCTQKYLCNAAEGHRMLAMSYTCRAKELSPLEVQEFALHLLNSNLQLEPHHLALWMVWNNTPVKGALSTMIPKEQEILQLLVKAGAHVNSEDDRTSCIVRQALEREDSIRTLLDNGASVNQSDSNGRTLLASAAYSGNLDVVNLLISRDADLEIEDSHGQTALTLASRQGHTKVVNCLIGHGANINHNDQDGWTALRSAAWGGHTEVVSALLYAGAKVDCADADSRTALRAAAWGGHEDIVLNLLQHGAEVNKADNEGRTALIAAAYMGHREIVEHLVDHGAEINHEDVDGRTALSVAALCVPASKGHASVVSLLIDRGAEVDHCDKDGMTPLLVAAYEGHVDVVDLLLEGGADVDHTDNNGRTPLLAAASMGHASVVNTLLFWGAAVDTIDSEGRTVLSIASAQGNVEVVRTLLDRGLDENHRDDAGWTPLHMAAFEGHRLVCEALIEQGARTNEVDNDGRIPLILAAQEGHYDCVQVVLENKSNVDQRGYDGRNALRAASLESHRDVVELLLSHGADVDCKDADGRPTLYILALENQLAMAEYLLENGADVESTDAEGRTALHVSCWQGHLEMARLLLSDRADVNAADNERRSALQSSAWQGHARVVQLLIDHAALVDHTCNQGATALCIAAQEGHAVVVQTLLEHGADPNHADQFGRTAMRVAAKGGHTQIIKLLEKYGASSLNGCSPSPVHTMEQTGPQSVATKTRSLTIKSNSSGSTGGGGGGDLQAAMRGLTNGPQHPFSSPSESPDSTVDRQKSSLSNNSLKSSKNSSLRTTSSTATAQTVPMDSFHGMSFTEQIQQHSLPRSRSRQSIVSPSSTTRSIGQYPGSPGSECEWGVGKPNARSGKGSKGGVRNEPSEGSNKAGSSGKRTSQGKPGSSSQPKVPEYEMTQLDKRTAATKASPNQPASLKQASTESQCKILIPHSPQETVRSQQQFLIQQHVEQKKRNGIMTNPNYLQGNPVYLGRVAVPRSGTERGHNECLEGYPLTETELSLNQALKLQIEGTDPSYNCKKETPL</sequence>
<dbReference type="Pfam" id="PF12796">
    <property type="entry name" value="Ank_2"/>
    <property type="match status" value="5"/>
</dbReference>
<feature type="compositionally biased region" description="Polar residues" evidence="5">
    <location>
        <begin position="1199"/>
        <end position="1208"/>
    </location>
</feature>
<feature type="repeat" description="ANK" evidence="4">
    <location>
        <begin position="559"/>
        <end position="591"/>
    </location>
</feature>
<feature type="repeat" description="ANK" evidence="4">
    <location>
        <begin position="658"/>
        <end position="690"/>
    </location>
</feature>
<feature type="region of interest" description="Disordered" evidence="5">
    <location>
        <begin position="29"/>
        <end position="54"/>
    </location>
</feature>
<dbReference type="FunFam" id="1.25.40.20:FF:000739">
    <property type="entry name" value="Ankyrin repeat domain 50"/>
    <property type="match status" value="1"/>
</dbReference>
<evidence type="ECO:0000259" key="6">
    <source>
        <dbReference type="Pfam" id="PF24883"/>
    </source>
</evidence>
<dbReference type="SMART" id="SM00248">
    <property type="entry name" value="ANK"/>
    <property type="match status" value="18"/>
</dbReference>
<feature type="repeat" description="ANK" evidence="4">
    <location>
        <begin position="927"/>
        <end position="959"/>
    </location>
</feature>
<feature type="repeat" description="ANK" evidence="4">
    <location>
        <begin position="625"/>
        <end position="657"/>
    </location>
</feature>